<dbReference type="SMART" id="SM00823">
    <property type="entry name" value="PKS_PP"/>
    <property type="match status" value="1"/>
</dbReference>
<dbReference type="Pfam" id="PF16073">
    <property type="entry name" value="SAT"/>
    <property type="match status" value="1"/>
</dbReference>
<dbReference type="InterPro" id="IPR014031">
    <property type="entry name" value="Ketoacyl_synth_C"/>
</dbReference>
<dbReference type="Gene3D" id="3.40.50.720">
    <property type="entry name" value="NAD(P)-binding Rossmann-like Domain"/>
    <property type="match status" value="1"/>
</dbReference>
<feature type="active site" description="Proton acceptor; for dehydratase activity" evidence="6">
    <location>
        <position position="1318"/>
    </location>
</feature>
<reference evidence="12" key="2">
    <citation type="journal article" date="2013" name="PLoS Genet.">
        <title>Comparative genome structure, secondary metabolite, and effector coding capacity across Cochliobolus pathogens.</title>
        <authorList>
            <person name="Condon B.J."/>
            <person name="Leng Y."/>
            <person name="Wu D."/>
            <person name="Bushley K.E."/>
            <person name="Ohm R.A."/>
            <person name="Otillar R."/>
            <person name="Martin J."/>
            <person name="Schackwitz W."/>
            <person name="Grimwood J."/>
            <person name="MohdZainudin N."/>
            <person name="Xue C."/>
            <person name="Wang R."/>
            <person name="Manning V.A."/>
            <person name="Dhillon B."/>
            <person name="Tu Z.J."/>
            <person name="Steffenson B.J."/>
            <person name="Salamov A."/>
            <person name="Sun H."/>
            <person name="Lowry S."/>
            <person name="LaButti K."/>
            <person name="Han J."/>
            <person name="Copeland A."/>
            <person name="Lindquist E."/>
            <person name="Barry K."/>
            <person name="Schmutz J."/>
            <person name="Baker S.E."/>
            <person name="Ciuffetti L.M."/>
            <person name="Grigoriev I.V."/>
            <person name="Zhong S."/>
            <person name="Turgeon B.G."/>
        </authorList>
    </citation>
    <scope>NUCLEOTIDE SEQUENCE [LARGE SCALE GENOMIC DNA]</scope>
    <source>
        <strain evidence="12">C5 / ATCC 48332 / race O</strain>
    </source>
</reference>
<dbReference type="PANTHER" id="PTHR45681">
    <property type="entry name" value="POLYKETIDE SYNTHASE 44-RELATED"/>
    <property type="match status" value="1"/>
</dbReference>
<dbReference type="OrthoDB" id="429813at2759"/>
<keyword evidence="3" id="KW-0808">Transferase</keyword>
<dbReference type="Pfam" id="PF07993">
    <property type="entry name" value="NAD_binding_4"/>
    <property type="match status" value="1"/>
</dbReference>
<protein>
    <submittedName>
        <fullName evidence="11">Uncharacterized protein</fullName>
    </submittedName>
</protein>
<dbReference type="InterPro" id="IPR020806">
    <property type="entry name" value="PKS_PP-bd"/>
</dbReference>
<dbReference type="SUPFAM" id="SSF55048">
    <property type="entry name" value="Probable ACP-binding domain of malonyl-CoA ACP transacylase"/>
    <property type="match status" value="1"/>
</dbReference>
<keyword evidence="1" id="KW-0596">Phosphopantetheine</keyword>
<dbReference type="PROSITE" id="PS00012">
    <property type="entry name" value="PHOSPHOPANTETHEINE"/>
    <property type="match status" value="1"/>
</dbReference>
<sequence length="2805" mass="304960">MSSEKLGTSNSVVALFGPLSPSLSQSNLTTLRGTILSSPRYAWVGQVLTSLPSDYQSLITKCPELHSKASEAQIVDLAAWLKTGRLALGGEQLPNLILAPLVVIAQLVQYGAFLDSQDVIQEQPIVEETVGFCIGLLSAFAVSLSPQCTTTEFAQNAGVAVRLAMLAGCVVDQQQLQDPRGPSNTFSVAWKRVDSRDSRKELEDILAKFPDAYISVAYDTTRVSLTSSASIVEPLQRALQDAGFAVTELGLSGRFHSTPDHKGVFDSIVEFCDKSPKFSFPSSTSALKIPTRTDSNDATLKDQTSIHKNALQSILLHRCEWYNIVSELKSSYFSTSTSFVAFGERCMPASLLSGFSGRVAYFDDPTTPALRVNPNDVAVIGVAINVAGASSATEFWDLLASGKSQHQLVTDDKFTFETTFRENDPKRKWYGNFIDGVEDFDHKFFKKTPRESTGMDPQQRLLLQCAYQAVEMSGYFNDNKQQANADANGPDPKNIGCYIGMCGNDYVANTSHHAPNAFTATGTLRSFVAGKLSHYFGWLGPSLTLDTACSASAVAIHTACRAILSGEVTAALAGGTNTISEPGVYQNLAGASFLSPTGPCKPFDANADGYCRGEAVSAVFLKSLSQAQKDGDAIIGVISGTAVAQNSNDTPIVVPNAPSLSTLFRSVLETSNLNAQDVSVVEAHGTGTPVGDPAEYAAIRRIFGQEKDNGIKRPVPLQLGSVKGLVGHTEGSSGAVSLVKVLCMLHEATIPPQASHTVMNPAIGATKSDGIQITLQPKPWNADFKAALINNYGASGSNASMIVTQAPKFRLKTTATAQTAQDDADLRYPFWFSGLDDRSIRAYTAKLQEYLKRRPNTSIADLAFNVSRQSNRTLPRARILSARSVPDLVGKLTELESAATASIDVPPARPVILCFGGQLSTTINLDRAVYDSNILLRQHMDRCNAIAISLGIESIYPAVFQATPIEDIVLLQTALFALQYSTAQCWIECGVKPVAVIGHSFGELTALCASGVLSLKDALKLIIRRATLIRDSWGPEKGSMVVVEGTEEEVLKVLEDVDPSLDASIACYNAPRSHTIAGSASSIDAVIATISEKHAKLRFKKLSVSNAFHSALVAPLRPQLQQIGAELTFNPATIPVERSIDTSKTSSEFNEDFVADHLRNPVYFSHATHRLAKKYPSAIWLEAGSNATITSMASKALDMPPAHHFQAVNLSGTQGVQRLTDATIALWKAGLPVTYWGHSRAQTEHYAALLLPPYQFEKKKHWLELKAPPKLAVAVVEDKEELPTKLYSFVGYQDAKQCLAKFRINTMIPQYEEIVAGHTIAGVAPICPATVQIDIVIEAVKSLSQHLSADGIQPQIRSMTNLVPVCVDKSRSVWLDVEALDASRTTWSWKWTSTGPSGGMPTTHVSGEVQFRSGSDIHYQSEFCRYERLVSHRRCMQILHSENPDEVLQGQRTIYRVFSPIVNYSPLYFGLQKLVGLGNESAGRVVKKHSGESWLDSFLSDAFCQVAGIWVNCMGEENDKDMWIANGIEQWVRAPTMTEAQTRSIEKWHVFGQHSRSADGLSILSDVFIFDAATGSLTEAILGIQYAKVSRVSMGRLLSRLTREEAGLVQSPALKSVAPVLMTSADIPTPPTPTAAKIEIPQQPIQTAKSAPNDIVQRLKAILADISGLEVDEIKSNVDLADIGVDSLMGMEMAREIEGEFKCTLPQDELVHVTNFPELLHCLESSLGISSSSGDSSSSSSSSADEQEGTEGSITPLSVIEDGTGFPFDFEMPQSAAIKAFSEAKMETDQLMEKFGAPGYLQTIAPQQDQLCVALVVEAFSKLDCDLSTAKAGEELPYIPHAGDQKKFAQYLYTVLETARLVDLDNDKIIRTNVPVPTRASSDLLRELLDKYPEHACCNELAYWTGSHLAGILTGKEDGIKLIFGTERGRELVGAVYADFPLNKLYYAQMGDFLRRLATSPSRRPEHGPLKILEMGAGTGATTNSLVPLLATLGVNIEYTFTDLAPSFVAAARKKYKQYPFMKFRVHDIEKEPAADLLQSQHVVIASNAVHATRSLPVSTANIRKMLRPDGVLMLLEMTEPMYWCDIVFGVFEGWWLFEDGREHAVAPPQTWEKVLHSVGYGHVDWSDGNVEEVRCERVIIATASGKQLERLTVPSKPVQQEDFRHGERRAATDKFIESMTTGFALPAQVEQTTDDTGPTGQCVLITGATGSLGSHMVAHYANLPTVSSVIAFNRRNRSSDLDPLGRQLAALKSRDLTLSPSASAKISVFEVDMTKPFFSLPQSTYDHLVKSVTHIVHNAWPMNAKQPFSAFVPQFRVLRSLIDFAALISAHSSLDSKVVFQFISSIATVGHYPIHEGTPHIPEQRVTIEHVLPNGYGDAKFVCERMLDETLHKHSSRFSVMAVRLGQVAGCSASGYWNENEHLPFLIKSSQTLKALPKFEGPVSWTPVDAVAAVCADLALGESTAGGIYHIDNPVRQPWSEMLPLLASELGIPEKNVIPFTEWIKRVRSFSHEAAPGNADLNPAKRLVDFLEADFTRMSCGGVLLSTERSQKDSAAMRGVGSVDDEIVRRVWASSILPVQSSNYTANGQDRQMHMQRGASSAASSPFVAKAREYDLQSMLLNAIPSKSRSLSRISRDREYQVAHPLRNGYYKIAHVVPIETKFGRSKLGSAKKQKMARQGWSSTRAKPWAAVDKAVAGVPWVPYHGRGLVGQRLQVAEMICTVSHHGQLEEPGAAYIVVVVQLEGLTTTPTTTPTLGIQTSAAAAGFPLQEPGMTHLSPGGPSVGTIGAMDRDEQGGIGVVAKQ</sequence>
<accession>M2UHA7</accession>
<dbReference type="CDD" id="cd02440">
    <property type="entry name" value="AdoMet_MTases"/>
    <property type="match status" value="1"/>
</dbReference>
<dbReference type="HOGENOM" id="CLU_000022_6_2_1"/>
<dbReference type="InterPro" id="IPR001227">
    <property type="entry name" value="Ac_transferase_dom_sf"/>
</dbReference>
<dbReference type="STRING" id="701091.M2UHA7"/>
<dbReference type="Gene3D" id="3.30.70.3290">
    <property type="match status" value="1"/>
</dbReference>
<evidence type="ECO:0000256" key="5">
    <source>
        <dbReference type="ARBA" id="ARBA00023315"/>
    </source>
</evidence>
<dbReference type="InterPro" id="IPR041068">
    <property type="entry name" value="HTH_51"/>
</dbReference>
<dbReference type="Gene3D" id="3.40.47.10">
    <property type="match status" value="1"/>
</dbReference>
<feature type="region of interest" description="N-terminal hotdog fold" evidence="6">
    <location>
        <begin position="1284"/>
        <end position="1416"/>
    </location>
</feature>
<evidence type="ECO:0000259" key="10">
    <source>
        <dbReference type="PROSITE" id="PS52019"/>
    </source>
</evidence>
<dbReference type="Pfam" id="PF00109">
    <property type="entry name" value="ketoacyl-synt"/>
    <property type="match status" value="1"/>
</dbReference>
<evidence type="ECO:0000256" key="1">
    <source>
        <dbReference type="ARBA" id="ARBA00022450"/>
    </source>
</evidence>
<organism evidence="11 12">
    <name type="scientific">Cochliobolus heterostrophus (strain C5 / ATCC 48332 / race O)</name>
    <name type="common">Southern corn leaf blight fungus</name>
    <name type="synonym">Bipolaris maydis</name>
    <dbReference type="NCBI Taxonomy" id="701091"/>
    <lineage>
        <taxon>Eukaryota</taxon>
        <taxon>Fungi</taxon>
        <taxon>Dikarya</taxon>
        <taxon>Ascomycota</taxon>
        <taxon>Pezizomycotina</taxon>
        <taxon>Dothideomycetes</taxon>
        <taxon>Pleosporomycetidae</taxon>
        <taxon>Pleosporales</taxon>
        <taxon>Pleosporineae</taxon>
        <taxon>Pleosporaceae</taxon>
        <taxon>Bipolaris</taxon>
    </lineage>
</organism>
<dbReference type="PANTHER" id="PTHR45681:SF6">
    <property type="entry name" value="POLYKETIDE SYNTHASE 37"/>
    <property type="match status" value="1"/>
</dbReference>
<dbReference type="InterPro" id="IPR036736">
    <property type="entry name" value="ACP-like_sf"/>
</dbReference>
<feature type="domain" description="Carrier" evidence="8">
    <location>
        <begin position="1650"/>
        <end position="1727"/>
    </location>
</feature>
<dbReference type="InterPro" id="IPR014043">
    <property type="entry name" value="Acyl_transferase_dom"/>
</dbReference>
<dbReference type="Gene3D" id="3.40.366.10">
    <property type="entry name" value="Malonyl-Coenzyme A Acyl Carrier Protein, domain 2"/>
    <property type="match status" value="2"/>
</dbReference>
<dbReference type="Gene3D" id="3.40.50.150">
    <property type="entry name" value="Vaccinia Virus protein VP39"/>
    <property type="match status" value="1"/>
</dbReference>
<feature type="active site" description="Proton donor; for dehydratase activity" evidence="6">
    <location>
        <position position="1501"/>
    </location>
</feature>
<dbReference type="SUPFAM" id="SSF47336">
    <property type="entry name" value="ACP-like"/>
    <property type="match status" value="1"/>
</dbReference>
<evidence type="ECO:0000256" key="7">
    <source>
        <dbReference type="SAM" id="MobiDB-lite"/>
    </source>
</evidence>
<evidence type="ECO:0000256" key="2">
    <source>
        <dbReference type="ARBA" id="ARBA00022553"/>
    </source>
</evidence>
<dbReference type="InterPro" id="IPR029063">
    <property type="entry name" value="SAM-dependent_MTases_sf"/>
</dbReference>
<dbReference type="PROSITE" id="PS50075">
    <property type="entry name" value="CARRIER"/>
    <property type="match status" value="1"/>
</dbReference>
<dbReference type="SMART" id="SM00827">
    <property type="entry name" value="PKS_AT"/>
    <property type="match status" value="1"/>
</dbReference>
<evidence type="ECO:0000256" key="4">
    <source>
        <dbReference type="ARBA" id="ARBA00023268"/>
    </source>
</evidence>
<dbReference type="InterPro" id="IPR016035">
    <property type="entry name" value="Acyl_Trfase/lysoPLipase"/>
</dbReference>
<dbReference type="Pfam" id="PF02801">
    <property type="entry name" value="Ketoacyl-synt_C"/>
    <property type="match status" value="1"/>
</dbReference>
<dbReference type="InterPro" id="IPR020841">
    <property type="entry name" value="PKS_Beta-ketoAc_synthase_dom"/>
</dbReference>
<keyword evidence="2" id="KW-0597">Phosphoprotein</keyword>
<dbReference type="InterPro" id="IPR016039">
    <property type="entry name" value="Thiolase-like"/>
</dbReference>
<dbReference type="eggNOG" id="KOG1178">
    <property type="taxonomic scope" value="Eukaryota"/>
</dbReference>
<dbReference type="InterPro" id="IPR032088">
    <property type="entry name" value="SAT"/>
</dbReference>
<evidence type="ECO:0000256" key="6">
    <source>
        <dbReference type="PROSITE-ProRule" id="PRU01363"/>
    </source>
</evidence>
<feature type="region of interest" description="C-terminal hotdog fold" evidence="6">
    <location>
        <begin position="1443"/>
        <end position="1595"/>
    </location>
</feature>
<dbReference type="Pfam" id="PF08242">
    <property type="entry name" value="Methyltransf_12"/>
    <property type="match status" value="1"/>
</dbReference>
<dbReference type="InterPro" id="IPR016036">
    <property type="entry name" value="Malonyl_transacylase_ACP-bd"/>
</dbReference>
<feature type="compositionally biased region" description="Low complexity" evidence="7">
    <location>
        <begin position="1731"/>
        <end position="1743"/>
    </location>
</feature>
<name>M2UHA7_COCH5</name>
<dbReference type="InterPro" id="IPR036291">
    <property type="entry name" value="NAD(P)-bd_dom_sf"/>
</dbReference>
<dbReference type="InterPro" id="IPR042104">
    <property type="entry name" value="PKS_dehydratase_sf"/>
</dbReference>
<dbReference type="GO" id="GO:0031177">
    <property type="term" value="F:phosphopantetheine binding"/>
    <property type="evidence" value="ECO:0007669"/>
    <property type="project" value="InterPro"/>
</dbReference>
<proteinExistence type="predicted"/>
<gene>
    <name evidence="11" type="ORF">COCHEDRAFT_1029307</name>
</gene>
<evidence type="ECO:0000259" key="8">
    <source>
        <dbReference type="PROSITE" id="PS50075"/>
    </source>
</evidence>
<evidence type="ECO:0000313" key="11">
    <source>
        <dbReference type="EMBL" id="EMD93081.1"/>
    </source>
</evidence>
<dbReference type="Gene3D" id="1.10.1200.10">
    <property type="entry name" value="ACP-like"/>
    <property type="match status" value="1"/>
</dbReference>
<dbReference type="InterPro" id="IPR050444">
    <property type="entry name" value="Polyketide_Synthase"/>
</dbReference>
<feature type="domain" description="Ketosynthase family 3 (KS3)" evidence="9">
    <location>
        <begin position="374"/>
        <end position="805"/>
    </location>
</feature>
<dbReference type="InterPro" id="IPR009081">
    <property type="entry name" value="PP-bd_ACP"/>
</dbReference>
<dbReference type="eggNOG" id="KOG1202">
    <property type="taxonomic scope" value="Eukaryota"/>
</dbReference>
<evidence type="ECO:0000256" key="3">
    <source>
        <dbReference type="ARBA" id="ARBA00022679"/>
    </source>
</evidence>
<dbReference type="Pfam" id="PF18558">
    <property type="entry name" value="HTH_51"/>
    <property type="match status" value="1"/>
</dbReference>
<dbReference type="CDD" id="cd00833">
    <property type="entry name" value="PKS"/>
    <property type="match status" value="1"/>
</dbReference>
<evidence type="ECO:0000313" key="12">
    <source>
        <dbReference type="Proteomes" id="UP000016936"/>
    </source>
</evidence>
<feature type="region of interest" description="Disordered" evidence="7">
    <location>
        <begin position="1731"/>
        <end position="1758"/>
    </location>
</feature>
<dbReference type="InterPro" id="IPR006162">
    <property type="entry name" value="Ppantetheine_attach_site"/>
</dbReference>
<dbReference type="Pfam" id="PF00550">
    <property type="entry name" value="PP-binding"/>
    <property type="match status" value="1"/>
</dbReference>
<dbReference type="SUPFAM" id="SSF53901">
    <property type="entry name" value="Thiolase-like"/>
    <property type="match status" value="1"/>
</dbReference>
<dbReference type="GO" id="GO:0004315">
    <property type="term" value="F:3-oxoacyl-[acyl-carrier-protein] synthase activity"/>
    <property type="evidence" value="ECO:0007669"/>
    <property type="project" value="InterPro"/>
</dbReference>
<dbReference type="SUPFAM" id="SSF52151">
    <property type="entry name" value="FabD/lysophospholipase-like"/>
    <property type="match status" value="1"/>
</dbReference>
<keyword evidence="12" id="KW-1185">Reference proteome</keyword>
<dbReference type="SMART" id="SM00825">
    <property type="entry name" value="PKS_KS"/>
    <property type="match status" value="1"/>
</dbReference>
<dbReference type="PROSITE" id="PS52019">
    <property type="entry name" value="PKS_MFAS_DH"/>
    <property type="match status" value="1"/>
</dbReference>
<dbReference type="SUPFAM" id="SSF53335">
    <property type="entry name" value="S-adenosyl-L-methionine-dependent methyltransferases"/>
    <property type="match status" value="1"/>
</dbReference>
<dbReference type="PROSITE" id="PS52004">
    <property type="entry name" value="KS3_2"/>
    <property type="match status" value="1"/>
</dbReference>
<dbReference type="InterPro" id="IPR018201">
    <property type="entry name" value="Ketoacyl_synth_AS"/>
</dbReference>
<dbReference type="InterPro" id="IPR013217">
    <property type="entry name" value="Methyltransf_12"/>
</dbReference>
<dbReference type="Proteomes" id="UP000016936">
    <property type="component" value="Unassembled WGS sequence"/>
</dbReference>
<dbReference type="InterPro" id="IPR014030">
    <property type="entry name" value="Ketoacyl_synth_N"/>
</dbReference>
<dbReference type="InterPro" id="IPR049900">
    <property type="entry name" value="PKS_mFAS_DH"/>
</dbReference>
<dbReference type="InterPro" id="IPR013120">
    <property type="entry name" value="FAR_NAD-bd"/>
</dbReference>
<evidence type="ECO:0000259" key="9">
    <source>
        <dbReference type="PROSITE" id="PS52004"/>
    </source>
</evidence>
<dbReference type="OMA" id="FRINTMI"/>
<dbReference type="GO" id="GO:0006633">
    <property type="term" value="P:fatty acid biosynthetic process"/>
    <property type="evidence" value="ECO:0007669"/>
    <property type="project" value="InterPro"/>
</dbReference>
<reference evidence="11 12" key="1">
    <citation type="journal article" date="2012" name="PLoS Pathog.">
        <title>Diverse lifestyles and strategies of plant pathogenesis encoded in the genomes of eighteen Dothideomycetes fungi.</title>
        <authorList>
            <person name="Ohm R.A."/>
            <person name="Feau N."/>
            <person name="Henrissat B."/>
            <person name="Schoch C.L."/>
            <person name="Horwitz B.A."/>
            <person name="Barry K.W."/>
            <person name="Condon B.J."/>
            <person name="Copeland A.C."/>
            <person name="Dhillon B."/>
            <person name="Glaser F."/>
            <person name="Hesse C.N."/>
            <person name="Kosti I."/>
            <person name="LaButti K."/>
            <person name="Lindquist E.A."/>
            <person name="Lucas S."/>
            <person name="Salamov A.A."/>
            <person name="Bradshaw R.E."/>
            <person name="Ciuffetti L."/>
            <person name="Hamelin R.C."/>
            <person name="Kema G.H.J."/>
            <person name="Lawrence C."/>
            <person name="Scott J.A."/>
            <person name="Spatafora J.W."/>
            <person name="Turgeon B.G."/>
            <person name="de Wit P.J.G.M."/>
            <person name="Zhong S."/>
            <person name="Goodwin S.B."/>
            <person name="Grigoriev I.V."/>
        </authorList>
    </citation>
    <scope>NUCLEOTIDE SEQUENCE [LARGE SCALE GENOMIC DNA]</scope>
    <source>
        <strain evidence="12">C5 / ATCC 48332 / race O</strain>
    </source>
</reference>
<dbReference type="Gene3D" id="3.10.129.110">
    <property type="entry name" value="Polyketide synthase dehydratase"/>
    <property type="match status" value="1"/>
</dbReference>
<feature type="domain" description="PKS/mFAS DH" evidence="10">
    <location>
        <begin position="1284"/>
        <end position="1595"/>
    </location>
</feature>
<dbReference type="Pfam" id="PF00698">
    <property type="entry name" value="Acyl_transf_1"/>
    <property type="match status" value="1"/>
</dbReference>
<dbReference type="SUPFAM" id="SSF51735">
    <property type="entry name" value="NAD(P)-binding Rossmann-fold domains"/>
    <property type="match status" value="1"/>
</dbReference>
<dbReference type="PROSITE" id="PS00606">
    <property type="entry name" value="KS3_1"/>
    <property type="match status" value="1"/>
</dbReference>
<keyword evidence="5" id="KW-0012">Acyltransferase</keyword>
<dbReference type="EMBL" id="KB445574">
    <property type="protein sequence ID" value="EMD93081.1"/>
    <property type="molecule type" value="Genomic_DNA"/>
</dbReference>
<keyword evidence="4" id="KW-0511">Multifunctional enzyme</keyword>
<dbReference type="GO" id="GO:0044550">
    <property type="term" value="P:secondary metabolite biosynthetic process"/>
    <property type="evidence" value="ECO:0007669"/>
    <property type="project" value="UniProtKB-ARBA"/>
</dbReference>